<feature type="transmembrane region" description="Helical" evidence="8">
    <location>
        <begin position="224"/>
        <end position="240"/>
    </location>
</feature>
<evidence type="ECO:0000259" key="9">
    <source>
        <dbReference type="PROSITE" id="PS50850"/>
    </source>
</evidence>
<dbReference type="GO" id="GO:0022857">
    <property type="term" value="F:transmembrane transporter activity"/>
    <property type="evidence" value="ECO:0007669"/>
    <property type="project" value="InterPro"/>
</dbReference>
<dbReference type="EMBL" id="FOFG01000001">
    <property type="protein sequence ID" value="SEP69806.1"/>
    <property type="molecule type" value="Genomic_DNA"/>
</dbReference>
<comment type="subcellular location">
    <subcellularLocation>
        <location evidence="1">Cell membrane</location>
        <topology evidence="1">Multi-pass membrane protein</topology>
    </subcellularLocation>
</comment>
<dbReference type="PRINTS" id="PR01036">
    <property type="entry name" value="TCRTETB"/>
</dbReference>
<keyword evidence="4 8" id="KW-0812">Transmembrane</keyword>
<dbReference type="InterPro" id="IPR011701">
    <property type="entry name" value="MFS"/>
</dbReference>
<dbReference type="InterPro" id="IPR036259">
    <property type="entry name" value="MFS_trans_sf"/>
</dbReference>
<evidence type="ECO:0000256" key="5">
    <source>
        <dbReference type="ARBA" id="ARBA00022989"/>
    </source>
</evidence>
<feature type="domain" description="Major facilitator superfamily (MFS) profile" evidence="9">
    <location>
        <begin position="8"/>
        <end position="454"/>
    </location>
</feature>
<dbReference type="Proteomes" id="UP000199647">
    <property type="component" value="Unassembled WGS sequence"/>
</dbReference>
<feature type="transmembrane region" description="Helical" evidence="8">
    <location>
        <begin position="261"/>
        <end position="282"/>
    </location>
</feature>
<dbReference type="PANTHER" id="PTHR42718">
    <property type="entry name" value="MAJOR FACILITATOR SUPERFAMILY MULTIDRUG TRANSPORTER MFSC"/>
    <property type="match status" value="1"/>
</dbReference>
<feature type="transmembrane region" description="Helical" evidence="8">
    <location>
        <begin position="294"/>
        <end position="315"/>
    </location>
</feature>
<feature type="region of interest" description="Disordered" evidence="7">
    <location>
        <begin position="455"/>
        <end position="475"/>
    </location>
</feature>
<keyword evidence="6 8" id="KW-0472">Membrane</keyword>
<keyword evidence="2" id="KW-0813">Transport</keyword>
<dbReference type="GO" id="GO:0005886">
    <property type="term" value="C:plasma membrane"/>
    <property type="evidence" value="ECO:0007669"/>
    <property type="project" value="UniProtKB-SubCell"/>
</dbReference>
<keyword evidence="11" id="KW-1185">Reference proteome</keyword>
<evidence type="ECO:0000313" key="11">
    <source>
        <dbReference type="Proteomes" id="UP000199647"/>
    </source>
</evidence>
<dbReference type="RefSeq" id="WP_092494797.1">
    <property type="nucleotide sequence ID" value="NZ_FOFG01000001.1"/>
</dbReference>
<feature type="transmembrane region" description="Helical" evidence="8">
    <location>
        <begin position="327"/>
        <end position="348"/>
    </location>
</feature>
<sequence>MTSQHRIIAIIVACALFMQSIDSTVLGTALATIADAYHVSPVRLHMAMTAYLLSLAVFMPLSGWVADRFGTRTVFRLAILIFTLASVACAFAPNLSALVAARIVQGIGGAMMVPVARLALLRAVPKSELVNAMNWVSIPALVGPLLGPPLGGLIVTYASWPWVFWINVPIGIIGIVLASIFLEDVREPNVPRIDLRGFALISIGIAGVTFVLETLGDDILSRPVEALFVVAGCAAIALYVQHARRVAAPIINLNLLRIPTFSAGIVGGSLFRVGIGGVPFLLPLMLQAGFGRSALASGLTTFAAAAGAITMKFAAQPTLRFFGFRRTLIWNALLAAFFIALCATFSPATSVPVMFAILLVGGFFRSLEFTAINSITYADVDNRRMSAATSFASMAQQLSQSIGIGLAALMLDVVSGAGIAPATSPEAFGIAFIGISVLVAASSIHFARLSPEAGNEVAHRSGPSAASPEASKAGA</sequence>
<protein>
    <submittedName>
        <fullName evidence="10">Drug resistance transporter, EmrB/QacA subfamily</fullName>
    </submittedName>
</protein>
<keyword evidence="5 8" id="KW-1133">Transmembrane helix</keyword>
<evidence type="ECO:0000256" key="2">
    <source>
        <dbReference type="ARBA" id="ARBA00022448"/>
    </source>
</evidence>
<proteinExistence type="predicted"/>
<dbReference type="InterPro" id="IPR020846">
    <property type="entry name" value="MFS_dom"/>
</dbReference>
<reference evidence="10 11" key="1">
    <citation type="submission" date="2016-10" db="EMBL/GenBank/DDBJ databases">
        <authorList>
            <person name="de Groot N.N."/>
        </authorList>
    </citation>
    <scope>NUCLEOTIDE SEQUENCE [LARGE SCALE GENOMIC DNA]</scope>
    <source>
        <strain evidence="10 11">A52C2</strain>
    </source>
</reference>
<evidence type="ECO:0000256" key="8">
    <source>
        <dbReference type="SAM" id="Phobius"/>
    </source>
</evidence>
<gene>
    <name evidence="10" type="ORF">SAMN05216548_101285</name>
</gene>
<feature type="transmembrane region" description="Helical" evidence="8">
    <location>
        <begin position="99"/>
        <end position="120"/>
    </location>
</feature>
<evidence type="ECO:0000256" key="3">
    <source>
        <dbReference type="ARBA" id="ARBA00022475"/>
    </source>
</evidence>
<name>A0A1H8ZZ89_9HYPH</name>
<feature type="transmembrane region" description="Helical" evidence="8">
    <location>
        <begin position="401"/>
        <end position="421"/>
    </location>
</feature>
<feature type="transmembrane region" description="Helical" evidence="8">
    <location>
        <begin position="132"/>
        <end position="156"/>
    </location>
</feature>
<dbReference type="Pfam" id="PF07690">
    <property type="entry name" value="MFS_1"/>
    <property type="match status" value="1"/>
</dbReference>
<evidence type="ECO:0000256" key="4">
    <source>
        <dbReference type="ARBA" id="ARBA00022692"/>
    </source>
</evidence>
<dbReference type="PROSITE" id="PS50850">
    <property type="entry name" value="MFS"/>
    <property type="match status" value="1"/>
</dbReference>
<feature type="transmembrane region" description="Helical" evidence="8">
    <location>
        <begin position="193"/>
        <end position="212"/>
    </location>
</feature>
<feature type="transmembrane region" description="Helical" evidence="8">
    <location>
        <begin position="354"/>
        <end position="380"/>
    </location>
</feature>
<accession>A0A1H8ZZ89</accession>
<dbReference type="AlphaFoldDB" id="A0A1H8ZZ89"/>
<evidence type="ECO:0000256" key="7">
    <source>
        <dbReference type="SAM" id="MobiDB-lite"/>
    </source>
</evidence>
<evidence type="ECO:0000256" key="1">
    <source>
        <dbReference type="ARBA" id="ARBA00004651"/>
    </source>
</evidence>
<dbReference type="Gene3D" id="1.20.1250.20">
    <property type="entry name" value="MFS general substrate transporter like domains"/>
    <property type="match status" value="1"/>
</dbReference>
<feature type="transmembrane region" description="Helical" evidence="8">
    <location>
        <begin position="73"/>
        <end position="93"/>
    </location>
</feature>
<feature type="transmembrane region" description="Helical" evidence="8">
    <location>
        <begin position="46"/>
        <end position="66"/>
    </location>
</feature>
<dbReference type="PANTHER" id="PTHR42718:SF46">
    <property type="entry name" value="BLR6921 PROTEIN"/>
    <property type="match status" value="1"/>
</dbReference>
<dbReference type="OrthoDB" id="9812221at2"/>
<feature type="transmembrane region" description="Helical" evidence="8">
    <location>
        <begin position="427"/>
        <end position="447"/>
    </location>
</feature>
<evidence type="ECO:0000313" key="10">
    <source>
        <dbReference type="EMBL" id="SEP69806.1"/>
    </source>
</evidence>
<keyword evidence="3" id="KW-1003">Cell membrane</keyword>
<dbReference type="STRING" id="1855383.SAMN05216548_101285"/>
<dbReference type="SUPFAM" id="SSF103473">
    <property type="entry name" value="MFS general substrate transporter"/>
    <property type="match status" value="1"/>
</dbReference>
<feature type="transmembrane region" description="Helical" evidence="8">
    <location>
        <begin position="162"/>
        <end position="181"/>
    </location>
</feature>
<organism evidence="10 11">
    <name type="scientific">Faunimonas pinastri</name>
    <dbReference type="NCBI Taxonomy" id="1855383"/>
    <lineage>
        <taxon>Bacteria</taxon>
        <taxon>Pseudomonadati</taxon>
        <taxon>Pseudomonadota</taxon>
        <taxon>Alphaproteobacteria</taxon>
        <taxon>Hyphomicrobiales</taxon>
        <taxon>Afifellaceae</taxon>
        <taxon>Faunimonas</taxon>
    </lineage>
</organism>
<dbReference type="Gene3D" id="1.20.1720.10">
    <property type="entry name" value="Multidrug resistance protein D"/>
    <property type="match status" value="1"/>
</dbReference>
<evidence type="ECO:0000256" key="6">
    <source>
        <dbReference type="ARBA" id="ARBA00023136"/>
    </source>
</evidence>